<keyword evidence="6" id="KW-0539">Nucleus</keyword>
<dbReference type="SMART" id="SM00355">
    <property type="entry name" value="ZnF_C2H2"/>
    <property type="match status" value="9"/>
</dbReference>
<dbReference type="InterPro" id="IPR050527">
    <property type="entry name" value="Snail/Krueppel_Znf"/>
</dbReference>
<dbReference type="GO" id="GO:0008270">
    <property type="term" value="F:zinc ion binding"/>
    <property type="evidence" value="ECO:0007669"/>
    <property type="project" value="UniProtKB-KW"/>
</dbReference>
<dbReference type="PANTHER" id="PTHR24388">
    <property type="entry name" value="ZINC FINGER PROTEIN"/>
    <property type="match status" value="1"/>
</dbReference>
<dbReference type="PANTHER" id="PTHR24388:SF54">
    <property type="entry name" value="PROTEIN ESCARGOT"/>
    <property type="match status" value="1"/>
</dbReference>
<keyword evidence="3" id="KW-0677">Repeat</keyword>
<dbReference type="GO" id="GO:0000978">
    <property type="term" value="F:RNA polymerase II cis-regulatory region sequence-specific DNA binding"/>
    <property type="evidence" value="ECO:0007669"/>
    <property type="project" value="TreeGrafter"/>
</dbReference>
<dbReference type="InterPro" id="IPR036236">
    <property type="entry name" value="Znf_C2H2_sf"/>
</dbReference>
<proteinExistence type="inferred from homology"/>
<accession>A0A147BD13</accession>
<evidence type="ECO:0000313" key="11">
    <source>
        <dbReference type="EMBL" id="JAR88670.1"/>
    </source>
</evidence>
<keyword evidence="2" id="KW-0479">Metal-binding</keyword>
<feature type="region of interest" description="Disordered" evidence="9">
    <location>
        <begin position="215"/>
        <end position="236"/>
    </location>
</feature>
<dbReference type="FunFam" id="3.30.160.60:FF:000145">
    <property type="entry name" value="Zinc finger protein 574"/>
    <property type="match status" value="1"/>
</dbReference>
<evidence type="ECO:0000256" key="8">
    <source>
        <dbReference type="PROSITE-ProRule" id="PRU00042"/>
    </source>
</evidence>
<comment type="similarity">
    <text evidence="7">Belongs to the snail C2H2-type zinc-finger protein family.</text>
</comment>
<keyword evidence="4 8" id="KW-0863">Zinc-finger</keyword>
<dbReference type="InterPro" id="IPR013087">
    <property type="entry name" value="Znf_C2H2_type"/>
</dbReference>
<protein>
    <recommendedName>
        <fullName evidence="10">C2H2-type domain-containing protein</fullName>
    </recommendedName>
</protein>
<comment type="subcellular location">
    <subcellularLocation>
        <location evidence="1">Nucleus</location>
    </subcellularLocation>
</comment>
<keyword evidence="5" id="KW-0862">Zinc</keyword>
<feature type="domain" description="C2H2-type" evidence="10">
    <location>
        <begin position="413"/>
        <end position="440"/>
    </location>
</feature>
<organism evidence="11">
    <name type="scientific">Ixodes ricinus</name>
    <name type="common">Common tick</name>
    <name type="synonym">Acarus ricinus</name>
    <dbReference type="NCBI Taxonomy" id="34613"/>
    <lineage>
        <taxon>Eukaryota</taxon>
        <taxon>Metazoa</taxon>
        <taxon>Ecdysozoa</taxon>
        <taxon>Arthropoda</taxon>
        <taxon>Chelicerata</taxon>
        <taxon>Arachnida</taxon>
        <taxon>Acari</taxon>
        <taxon>Parasitiformes</taxon>
        <taxon>Ixodida</taxon>
        <taxon>Ixodoidea</taxon>
        <taxon>Ixodidae</taxon>
        <taxon>Ixodinae</taxon>
        <taxon>Ixodes</taxon>
    </lineage>
</organism>
<reference evidence="11" key="1">
    <citation type="journal article" date="2018" name="PLoS Negl. Trop. Dis.">
        <title>Sialome diversity of ticks revealed by RNAseq of single tick salivary glands.</title>
        <authorList>
            <person name="Perner J."/>
            <person name="Kropackova S."/>
            <person name="Kopacek P."/>
            <person name="Ribeiro J.M."/>
        </authorList>
    </citation>
    <scope>NUCLEOTIDE SEQUENCE</scope>
    <source>
        <strain evidence="11">Siblings of single egg batch collected in Ceske Budejovice</strain>
        <tissue evidence="11">Salivary glands</tissue>
    </source>
</reference>
<dbReference type="EMBL" id="GEGO01006734">
    <property type="protein sequence ID" value="JAR88670.1"/>
    <property type="molecule type" value="Transcribed_RNA"/>
</dbReference>
<feature type="region of interest" description="Disordered" evidence="9">
    <location>
        <begin position="108"/>
        <end position="177"/>
    </location>
</feature>
<feature type="domain" description="C2H2-type" evidence="10">
    <location>
        <begin position="383"/>
        <end position="406"/>
    </location>
</feature>
<dbReference type="SUPFAM" id="SSF57667">
    <property type="entry name" value="beta-beta-alpha zinc fingers"/>
    <property type="match status" value="4"/>
</dbReference>
<evidence type="ECO:0000256" key="5">
    <source>
        <dbReference type="ARBA" id="ARBA00022833"/>
    </source>
</evidence>
<feature type="compositionally biased region" description="Polar residues" evidence="9">
    <location>
        <begin position="1"/>
        <end position="29"/>
    </location>
</feature>
<dbReference type="PROSITE" id="PS00028">
    <property type="entry name" value="ZINC_FINGER_C2H2_1"/>
    <property type="match status" value="2"/>
</dbReference>
<evidence type="ECO:0000256" key="7">
    <source>
        <dbReference type="ARBA" id="ARBA00037948"/>
    </source>
</evidence>
<evidence type="ECO:0000256" key="4">
    <source>
        <dbReference type="ARBA" id="ARBA00022771"/>
    </source>
</evidence>
<feature type="compositionally biased region" description="Pro residues" evidence="9">
    <location>
        <begin position="129"/>
        <end position="141"/>
    </location>
</feature>
<dbReference type="Pfam" id="PF00096">
    <property type="entry name" value="zf-C2H2"/>
    <property type="match status" value="1"/>
</dbReference>
<evidence type="ECO:0000256" key="9">
    <source>
        <dbReference type="SAM" id="MobiDB-lite"/>
    </source>
</evidence>
<evidence type="ECO:0000256" key="3">
    <source>
        <dbReference type="ARBA" id="ARBA00022737"/>
    </source>
</evidence>
<feature type="compositionally biased region" description="Basic residues" evidence="9">
    <location>
        <begin position="117"/>
        <end position="128"/>
    </location>
</feature>
<feature type="region of interest" description="Disordered" evidence="9">
    <location>
        <begin position="1"/>
        <end position="61"/>
    </location>
</feature>
<dbReference type="PROSITE" id="PS50157">
    <property type="entry name" value="ZINC_FINGER_C2H2_2"/>
    <property type="match status" value="4"/>
</dbReference>
<dbReference type="GO" id="GO:0000981">
    <property type="term" value="F:DNA-binding transcription factor activity, RNA polymerase II-specific"/>
    <property type="evidence" value="ECO:0007669"/>
    <property type="project" value="TreeGrafter"/>
</dbReference>
<evidence type="ECO:0000256" key="2">
    <source>
        <dbReference type="ARBA" id="ARBA00022723"/>
    </source>
</evidence>
<sequence length="708" mass="76909">MVLQQQGLSTTPNGDLMVTQTLTGPTSEAQAGAPSDAGDASQTTEHQASSSLDSTGPASLAPATTLPSQLAQLDSILPPQSVILAMDGVADGLLLGSTALLTSPLAAAAAAAAPTPVKRRPGRPRKRPPTPPPPPPLPPSPLAAEEQSAAGDPRETSGFVRPDGSEEAGEDPGIPRLLESESAAVAEVDSTAEESPAIASSLADAVAQVMASDNENNAAENVPAKQDASTNEDGEIRQQPPLAGAAVEAQVVPEPQDVAAPAVPSALPGASATVIPVPEKLVPILMPMPRVGLKSTDADLERLQCQVCEFQAYYPKQFQEHILTHEDSVLKCKCCPFACFDENELIAHYKDQHPRCICPYCNHTAEHSYIVKRHMFRHTECGCKCDICGKIYKDQYILKMHVKMVHMPVEVLFECSVCLKKFNRKAHLKRHVRTHNPTKPFKCQLCDYRGCERSDITKHMLIHEEPKHTCDICGRCFRHIKNKELHLKRHKGQKDYKCGVCEFYGYTFTDIRKHIERKHSDPRTILCDRCGQAFKTQAFLKEHKMSVQCEVYMIEQELTEYDPAVTQMTDSAEDCAGEAQEDMVTEEHQQLQANHGEELATLELTDESLAQLSSLANGQQIFVRKVDGAEGHYAILTTADGEGQEITYISEGGLAVELGQAAVGNSEVGEEESPAAVEESRQAADNAGDQDLAPVKTESADILDLREH</sequence>
<feature type="region of interest" description="Disordered" evidence="9">
    <location>
        <begin position="664"/>
        <end position="708"/>
    </location>
</feature>
<dbReference type="AlphaFoldDB" id="A0A147BD13"/>
<name>A0A147BD13_IXORI</name>
<evidence type="ECO:0000256" key="1">
    <source>
        <dbReference type="ARBA" id="ARBA00004123"/>
    </source>
</evidence>
<feature type="domain" description="C2H2-type" evidence="10">
    <location>
        <begin position="441"/>
        <end position="468"/>
    </location>
</feature>
<dbReference type="GO" id="GO:0005634">
    <property type="term" value="C:nucleus"/>
    <property type="evidence" value="ECO:0007669"/>
    <property type="project" value="UniProtKB-SubCell"/>
</dbReference>
<dbReference type="Gene3D" id="3.30.160.60">
    <property type="entry name" value="Classic Zinc Finger"/>
    <property type="match status" value="4"/>
</dbReference>
<evidence type="ECO:0000256" key="6">
    <source>
        <dbReference type="ARBA" id="ARBA00023242"/>
    </source>
</evidence>
<feature type="domain" description="C2H2-type" evidence="10">
    <location>
        <begin position="468"/>
        <end position="495"/>
    </location>
</feature>
<evidence type="ECO:0000259" key="10">
    <source>
        <dbReference type="PROSITE" id="PS50157"/>
    </source>
</evidence>
<feature type="compositionally biased region" description="Polar residues" evidence="9">
    <location>
        <begin position="40"/>
        <end position="57"/>
    </location>
</feature>